<feature type="compositionally biased region" description="Polar residues" evidence="8">
    <location>
        <begin position="266"/>
        <end position="285"/>
    </location>
</feature>
<reference evidence="11 12" key="1">
    <citation type="submission" date="2024-09" db="EMBL/GenBank/DDBJ databases">
        <title>A chromosome-level genome assembly of Gray's grenadier anchovy, Coilia grayii.</title>
        <authorList>
            <person name="Fu Z."/>
        </authorList>
    </citation>
    <scope>NUCLEOTIDE SEQUENCE [LARGE SCALE GENOMIC DNA]</scope>
    <source>
        <strain evidence="11">G4</strain>
        <tissue evidence="11">Muscle</tissue>
    </source>
</reference>
<evidence type="ECO:0000256" key="3">
    <source>
        <dbReference type="ARBA" id="ARBA00018240"/>
    </source>
</evidence>
<keyword evidence="4" id="KW-0285">Flavoprotein</keyword>
<evidence type="ECO:0000256" key="4">
    <source>
        <dbReference type="ARBA" id="ARBA00022630"/>
    </source>
</evidence>
<dbReference type="Pfam" id="PF18267">
    <property type="entry name" value="Rubredoxin_C"/>
    <property type="match status" value="1"/>
</dbReference>
<feature type="domain" description="FAD/NAD(P)-binding" evidence="9">
    <location>
        <begin position="291"/>
        <end position="376"/>
    </location>
</feature>
<evidence type="ECO:0000256" key="5">
    <source>
        <dbReference type="ARBA" id="ARBA00022827"/>
    </source>
</evidence>
<organism evidence="11 12">
    <name type="scientific">Coilia grayii</name>
    <name type="common">Gray's grenadier anchovy</name>
    <dbReference type="NCBI Taxonomy" id="363190"/>
    <lineage>
        <taxon>Eukaryota</taxon>
        <taxon>Metazoa</taxon>
        <taxon>Chordata</taxon>
        <taxon>Craniata</taxon>
        <taxon>Vertebrata</taxon>
        <taxon>Euteleostomi</taxon>
        <taxon>Actinopterygii</taxon>
        <taxon>Neopterygii</taxon>
        <taxon>Teleostei</taxon>
        <taxon>Clupei</taxon>
        <taxon>Clupeiformes</taxon>
        <taxon>Clupeoidei</taxon>
        <taxon>Engraulidae</taxon>
        <taxon>Coilinae</taxon>
        <taxon>Coilia</taxon>
    </lineage>
</organism>
<dbReference type="InterPro" id="IPR036188">
    <property type="entry name" value="FAD/NAD-bd_sf"/>
</dbReference>
<dbReference type="InterPro" id="IPR050260">
    <property type="entry name" value="FAD-bd_OxRdtase"/>
</dbReference>
<evidence type="ECO:0000259" key="10">
    <source>
        <dbReference type="Pfam" id="PF18267"/>
    </source>
</evidence>
<name>A0ABD1KTQ0_9TELE</name>
<sequence>MACSANSEKRVKFVIVGGGIAGVTCAEQLASQFTSDSVVLLTAAPLVKTVTNFKQVSKVLEDFDVEEQPSTVLEEKYPNLKVIQSAVKSLQAKEHTLLTEDGHSFNYEKLCVCSGAKPKLVTQSNPHVLGIRDTDSAQEFQKRLSTARRIVVVGNGGIALELVYEVEGCEVVWAVKDKAIGNTFFDAGAAQFLIPTLAQDKPERALPCKRARYTTEPAADGAGRSLASGETGSALGPDWHEGISLRGAQKGSHNVTVEYQCGVESISTQQDTSHAPPAGQSQSPKEGTWPVYVQLTNGKTYGCDFIVSATGVVPNTEPFLHSNSFAVGADGGLLVDDHMRTSERDVFAAGDVCSAGWEPSSLWQQMRLWTQARQMGWYAGRCIAAEVLNEPIELDFCFELFSHITKFFNYKVVLLGKFNAQGLGTNHELLLRCTKGHEYIKVVLSEGRMMGAVLIGETDLEETFENLILNQMDLSAYGEHLLDPDIDIEDYFD</sequence>
<dbReference type="Pfam" id="PF07992">
    <property type="entry name" value="Pyr_redox_2"/>
    <property type="match status" value="2"/>
</dbReference>
<feature type="region of interest" description="Disordered" evidence="8">
    <location>
        <begin position="266"/>
        <end position="286"/>
    </location>
</feature>
<evidence type="ECO:0000256" key="8">
    <source>
        <dbReference type="SAM" id="MobiDB-lite"/>
    </source>
</evidence>
<comment type="function">
    <text evidence="7">Probable FAD-dependent oxidoreductase; involved in the cellular oxidative stress response. Required for normal sarcomere structure and muscle fiber integrity.</text>
</comment>
<keyword evidence="12" id="KW-1185">Reference proteome</keyword>
<evidence type="ECO:0000313" key="11">
    <source>
        <dbReference type="EMBL" id="KAL2102529.1"/>
    </source>
</evidence>
<dbReference type="InterPro" id="IPR041575">
    <property type="entry name" value="Rubredoxin_C"/>
</dbReference>
<protein>
    <recommendedName>
        <fullName evidence="3">Pyridine nucleotide-disulfide oxidoreductase domain-containing protein 1</fullName>
    </recommendedName>
</protein>
<evidence type="ECO:0000259" key="9">
    <source>
        <dbReference type="Pfam" id="PF07992"/>
    </source>
</evidence>
<evidence type="ECO:0000256" key="6">
    <source>
        <dbReference type="ARBA" id="ARBA00023002"/>
    </source>
</evidence>
<dbReference type="AlphaFoldDB" id="A0ABD1KTQ0"/>
<dbReference type="PANTHER" id="PTHR43429:SF2">
    <property type="entry name" value="PYRIDINE NUCLEOTIDE-DISULFIDE OXIDOREDUCTASE DOMAIN-CONTAINING PROTEIN 1"/>
    <property type="match status" value="1"/>
</dbReference>
<proteinExistence type="inferred from homology"/>
<comment type="similarity">
    <text evidence="2">Belongs to the class-I pyridine nucleotide-disulfide oxidoreductase family. PYROXD1 subfamily.</text>
</comment>
<evidence type="ECO:0000256" key="1">
    <source>
        <dbReference type="ARBA" id="ARBA00001974"/>
    </source>
</evidence>
<evidence type="ECO:0000256" key="7">
    <source>
        <dbReference type="ARBA" id="ARBA00045921"/>
    </source>
</evidence>
<keyword evidence="6" id="KW-0560">Oxidoreductase</keyword>
<dbReference type="Gene3D" id="3.50.50.60">
    <property type="entry name" value="FAD/NAD(P)-binding domain"/>
    <property type="match status" value="3"/>
</dbReference>
<evidence type="ECO:0000256" key="2">
    <source>
        <dbReference type="ARBA" id="ARBA00008147"/>
    </source>
</evidence>
<accession>A0ABD1KTQ0</accession>
<dbReference type="EMBL" id="JBHFQA010000002">
    <property type="protein sequence ID" value="KAL2102529.1"/>
    <property type="molecule type" value="Genomic_DNA"/>
</dbReference>
<gene>
    <name evidence="11" type="ORF">ACEWY4_001697</name>
</gene>
<dbReference type="InterPro" id="IPR023753">
    <property type="entry name" value="FAD/NAD-binding_dom"/>
</dbReference>
<comment type="caution">
    <text evidence="11">The sequence shown here is derived from an EMBL/GenBank/DDBJ whole genome shotgun (WGS) entry which is preliminary data.</text>
</comment>
<dbReference type="InterPro" id="IPR016156">
    <property type="entry name" value="FAD/NAD-linked_Rdtase_dimer_sf"/>
</dbReference>
<dbReference type="SUPFAM" id="SSF51905">
    <property type="entry name" value="FAD/NAD(P)-binding domain"/>
    <property type="match status" value="2"/>
</dbReference>
<dbReference type="Gene3D" id="3.30.390.30">
    <property type="match status" value="1"/>
</dbReference>
<feature type="domain" description="FAD/NAD(P)-binding" evidence="9">
    <location>
        <begin position="12"/>
        <end position="166"/>
    </location>
</feature>
<dbReference type="PANTHER" id="PTHR43429">
    <property type="entry name" value="PYRIDINE NUCLEOTIDE-DISULFIDE OXIDOREDUCTASE DOMAIN-CONTAINING"/>
    <property type="match status" value="1"/>
</dbReference>
<dbReference type="PRINTS" id="PR00411">
    <property type="entry name" value="PNDRDTASEI"/>
</dbReference>
<comment type="cofactor">
    <cofactor evidence="1">
        <name>FAD</name>
        <dbReference type="ChEBI" id="CHEBI:57692"/>
    </cofactor>
</comment>
<dbReference type="PRINTS" id="PR00368">
    <property type="entry name" value="FADPNR"/>
</dbReference>
<feature type="region of interest" description="Disordered" evidence="8">
    <location>
        <begin position="216"/>
        <end position="247"/>
    </location>
</feature>
<dbReference type="Proteomes" id="UP001591681">
    <property type="component" value="Unassembled WGS sequence"/>
</dbReference>
<dbReference type="GO" id="GO:0016491">
    <property type="term" value="F:oxidoreductase activity"/>
    <property type="evidence" value="ECO:0007669"/>
    <property type="project" value="UniProtKB-KW"/>
</dbReference>
<keyword evidence="5" id="KW-0274">FAD</keyword>
<feature type="domain" description="NADH-rubredoxin oxidoreductase C-terminal" evidence="10">
    <location>
        <begin position="404"/>
        <end position="471"/>
    </location>
</feature>
<evidence type="ECO:0000313" key="12">
    <source>
        <dbReference type="Proteomes" id="UP001591681"/>
    </source>
</evidence>